<evidence type="ECO:0000313" key="3">
    <source>
        <dbReference type="Proteomes" id="UP000499080"/>
    </source>
</evidence>
<reference evidence="2 3" key="1">
    <citation type="journal article" date="2019" name="Sci. Rep.">
        <title>Orb-weaving spider Araneus ventricosus genome elucidates the spidroin gene catalogue.</title>
        <authorList>
            <person name="Kono N."/>
            <person name="Nakamura H."/>
            <person name="Ohtoshi R."/>
            <person name="Moran D.A.P."/>
            <person name="Shinohara A."/>
            <person name="Yoshida Y."/>
            <person name="Fujiwara M."/>
            <person name="Mori M."/>
            <person name="Tomita M."/>
            <person name="Arakawa K."/>
        </authorList>
    </citation>
    <scope>NUCLEOTIDE SEQUENCE [LARGE SCALE GENOMIC DNA]</scope>
</reference>
<comment type="caution">
    <text evidence="2">The sequence shown here is derived from an EMBL/GenBank/DDBJ whole genome shotgun (WGS) entry which is preliminary data.</text>
</comment>
<proteinExistence type="predicted"/>
<keyword evidence="3" id="KW-1185">Reference proteome</keyword>
<feature type="compositionally biased region" description="Basic and acidic residues" evidence="1">
    <location>
        <begin position="14"/>
        <end position="24"/>
    </location>
</feature>
<name>A0A4Y2CA58_ARAVE</name>
<dbReference type="Proteomes" id="UP000499080">
    <property type="component" value="Unassembled WGS sequence"/>
</dbReference>
<sequence length="119" mass="13577">MLKRQALSNLVEASPERKTKENPREVLPKTVKHYFKIREKAPVFHSSVKRIEKKKCSSKNRFYSICRSTGGSVTAVNQLWGSISLFPPCIPSKMLAVYSRINALIFFSEKDSNPVPHLK</sequence>
<evidence type="ECO:0000313" key="2">
    <source>
        <dbReference type="EMBL" id="GBM00924.1"/>
    </source>
</evidence>
<feature type="region of interest" description="Disordered" evidence="1">
    <location>
        <begin position="1"/>
        <end position="24"/>
    </location>
</feature>
<evidence type="ECO:0000256" key="1">
    <source>
        <dbReference type="SAM" id="MobiDB-lite"/>
    </source>
</evidence>
<protein>
    <submittedName>
        <fullName evidence="2">Uncharacterized protein</fullName>
    </submittedName>
</protein>
<organism evidence="2 3">
    <name type="scientific">Araneus ventricosus</name>
    <name type="common">Orbweaver spider</name>
    <name type="synonym">Epeira ventricosa</name>
    <dbReference type="NCBI Taxonomy" id="182803"/>
    <lineage>
        <taxon>Eukaryota</taxon>
        <taxon>Metazoa</taxon>
        <taxon>Ecdysozoa</taxon>
        <taxon>Arthropoda</taxon>
        <taxon>Chelicerata</taxon>
        <taxon>Arachnida</taxon>
        <taxon>Araneae</taxon>
        <taxon>Araneomorphae</taxon>
        <taxon>Entelegynae</taxon>
        <taxon>Araneoidea</taxon>
        <taxon>Araneidae</taxon>
        <taxon>Araneus</taxon>
    </lineage>
</organism>
<dbReference type="EMBL" id="BGPR01000162">
    <property type="protein sequence ID" value="GBM00924.1"/>
    <property type="molecule type" value="Genomic_DNA"/>
</dbReference>
<gene>
    <name evidence="2" type="ORF">AVEN_151382_1</name>
</gene>
<accession>A0A4Y2CA58</accession>
<dbReference type="AlphaFoldDB" id="A0A4Y2CA58"/>